<protein>
    <submittedName>
        <fullName evidence="1">Uncharacterized protein</fullName>
    </submittedName>
</protein>
<accession>A0AAE9Q0R9</accession>
<dbReference type="AlphaFoldDB" id="A0AAE9Q0R9"/>
<organism evidence="1">
    <name type="scientific">Paenibacillus polymyxa</name>
    <name type="common">Bacillus polymyxa</name>
    <dbReference type="NCBI Taxonomy" id="1406"/>
    <lineage>
        <taxon>Bacteria</taxon>
        <taxon>Bacillati</taxon>
        <taxon>Bacillota</taxon>
        <taxon>Bacilli</taxon>
        <taxon>Bacillales</taxon>
        <taxon>Paenibacillaceae</taxon>
        <taxon>Paenibacillus</taxon>
    </lineage>
</organism>
<proteinExistence type="predicted"/>
<reference evidence="1" key="1">
    <citation type="submission" date="2022-11" db="EMBL/GenBank/DDBJ databases">
        <authorList>
            <person name="Vasilchenko N.G."/>
            <person name="Prazdnova E.V."/>
            <person name="Gorovtsov A.V."/>
            <person name="Chistyakov V.A."/>
            <person name="Pak M.L."/>
        </authorList>
    </citation>
    <scope>NUCLEOTIDE SEQUENCE</scope>
    <source>
        <strain evidence="1">R 4.5</strain>
    </source>
</reference>
<name>A0AAE9Q0R9_PAEPO</name>
<sequence length="73" mass="7911">MKKQGVLFFIILLLAVALPVYPLVSGVLSGNSHWKAHNGVIDLRNWDPEKEGPIQLGGVEILPQSACATFILS</sequence>
<gene>
    <name evidence="1" type="ORF">MF626_05310</name>
</gene>
<evidence type="ECO:0000313" key="1">
    <source>
        <dbReference type="EMBL" id="UZP76425.1"/>
    </source>
</evidence>
<dbReference type="EMBL" id="CP097770">
    <property type="protein sequence ID" value="UZP76425.1"/>
    <property type="molecule type" value="Genomic_DNA"/>
</dbReference>